<keyword evidence="4 7" id="KW-0067">ATP-binding</keyword>
<accession>A0ABY9XBZ3</accession>
<proteinExistence type="inferred from homology"/>
<evidence type="ECO:0000256" key="5">
    <source>
        <dbReference type="SAM" id="MobiDB-lite"/>
    </source>
</evidence>
<feature type="domain" description="ABC transporter" evidence="6">
    <location>
        <begin position="2"/>
        <end position="231"/>
    </location>
</feature>
<comment type="similarity">
    <text evidence="1">Belongs to the ABC transporter superfamily.</text>
</comment>
<evidence type="ECO:0000256" key="4">
    <source>
        <dbReference type="ARBA" id="ARBA00022840"/>
    </source>
</evidence>
<dbReference type="InterPro" id="IPR027417">
    <property type="entry name" value="P-loop_NTPase"/>
</dbReference>
<dbReference type="Pfam" id="PF00005">
    <property type="entry name" value="ABC_tran"/>
    <property type="match status" value="1"/>
</dbReference>
<feature type="compositionally biased region" description="Basic and acidic residues" evidence="5">
    <location>
        <begin position="325"/>
        <end position="335"/>
    </location>
</feature>
<evidence type="ECO:0000313" key="7">
    <source>
        <dbReference type="EMBL" id="WNG52905.1"/>
    </source>
</evidence>
<dbReference type="Proteomes" id="UP001611383">
    <property type="component" value="Chromosome"/>
</dbReference>
<dbReference type="InterPro" id="IPR003593">
    <property type="entry name" value="AAA+_ATPase"/>
</dbReference>
<dbReference type="CDD" id="cd03230">
    <property type="entry name" value="ABC_DR_subfamily_A"/>
    <property type="match status" value="1"/>
</dbReference>
<evidence type="ECO:0000256" key="2">
    <source>
        <dbReference type="ARBA" id="ARBA00022448"/>
    </source>
</evidence>
<feature type="region of interest" description="Disordered" evidence="5">
    <location>
        <begin position="309"/>
        <end position="335"/>
    </location>
</feature>
<dbReference type="EMBL" id="CP043494">
    <property type="protein sequence ID" value="WNG52905.1"/>
    <property type="molecule type" value="Genomic_DNA"/>
</dbReference>
<name>A0ABY9XBZ3_9BACT</name>
<dbReference type="SUPFAM" id="SSF52540">
    <property type="entry name" value="P-loop containing nucleoside triphosphate hydrolases"/>
    <property type="match status" value="1"/>
</dbReference>
<dbReference type="PANTHER" id="PTHR43335">
    <property type="entry name" value="ABC TRANSPORTER, ATP-BINDING PROTEIN"/>
    <property type="match status" value="1"/>
</dbReference>
<organism evidence="7 8">
    <name type="scientific">Archangium minus</name>
    <dbReference type="NCBI Taxonomy" id="83450"/>
    <lineage>
        <taxon>Bacteria</taxon>
        <taxon>Pseudomonadati</taxon>
        <taxon>Myxococcota</taxon>
        <taxon>Myxococcia</taxon>
        <taxon>Myxococcales</taxon>
        <taxon>Cystobacterineae</taxon>
        <taxon>Archangiaceae</taxon>
        <taxon>Archangium</taxon>
    </lineage>
</organism>
<feature type="compositionally biased region" description="Basic and acidic residues" evidence="5">
    <location>
        <begin position="309"/>
        <end position="318"/>
    </location>
</feature>
<dbReference type="InterPro" id="IPR003439">
    <property type="entry name" value="ABC_transporter-like_ATP-bd"/>
</dbReference>
<sequence>MIRIEGLTKSYGATQALRGVSFEVPRGQVVGFLGPNGAGKSTTMKILAGFVTPTSGTARINGIDVTVDPVASRRLIGYLPENNPLYEEMMVRDYLDFIAEVRGIPKARRAERIRNAVERCGLRAVLGKDIHQLSKGYRQRVGLAQAIVHDPDLLILDEPTTGLDPNQIVEIRSLIKELGKEKTVILSTHILSEVQSTCSRVLIISDGRLVADDAPERLGEGEGGTVTVVLASRTGATLRTEEVRSVLERVPGVTGVESAEGEGSGTLGFRLRYGAEDIRRALFDAAVRNELCLLEVKRQHVSLEETFRKLTGGEKRSGGEAPRAPQDDQKPPLAA</sequence>
<reference evidence="7 8" key="1">
    <citation type="submission" date="2019-08" db="EMBL/GenBank/DDBJ databases">
        <title>Archangium and Cystobacter genomes.</title>
        <authorList>
            <person name="Chen I.-C.K."/>
            <person name="Wielgoss S."/>
        </authorList>
    </citation>
    <scope>NUCLEOTIDE SEQUENCE [LARGE SCALE GENOMIC DNA]</scope>
    <source>
        <strain evidence="7 8">Cbm 6</strain>
    </source>
</reference>
<gene>
    <name evidence="7" type="ORF">F0U60_43370</name>
</gene>
<dbReference type="SMART" id="SM00382">
    <property type="entry name" value="AAA"/>
    <property type="match status" value="1"/>
</dbReference>
<keyword evidence="2" id="KW-0813">Transport</keyword>
<evidence type="ECO:0000256" key="3">
    <source>
        <dbReference type="ARBA" id="ARBA00022741"/>
    </source>
</evidence>
<evidence type="ECO:0000259" key="6">
    <source>
        <dbReference type="PROSITE" id="PS50893"/>
    </source>
</evidence>
<dbReference type="PROSITE" id="PS50893">
    <property type="entry name" value="ABC_TRANSPORTER_2"/>
    <property type="match status" value="1"/>
</dbReference>
<dbReference type="PANTHER" id="PTHR43335:SF4">
    <property type="entry name" value="ABC TRANSPORTER, ATP-BINDING PROTEIN"/>
    <property type="match status" value="1"/>
</dbReference>
<evidence type="ECO:0000313" key="8">
    <source>
        <dbReference type="Proteomes" id="UP001611383"/>
    </source>
</evidence>
<protein>
    <submittedName>
        <fullName evidence="7">ATP-binding cassette domain-containing protein</fullName>
    </submittedName>
</protein>
<keyword evidence="3" id="KW-0547">Nucleotide-binding</keyword>
<dbReference type="GO" id="GO:0005524">
    <property type="term" value="F:ATP binding"/>
    <property type="evidence" value="ECO:0007669"/>
    <property type="project" value="UniProtKB-KW"/>
</dbReference>
<dbReference type="Gene3D" id="3.40.50.300">
    <property type="entry name" value="P-loop containing nucleotide triphosphate hydrolases"/>
    <property type="match status" value="1"/>
</dbReference>
<evidence type="ECO:0000256" key="1">
    <source>
        <dbReference type="ARBA" id="ARBA00005417"/>
    </source>
</evidence>
<keyword evidence="8" id="KW-1185">Reference proteome</keyword>